<dbReference type="InterPro" id="IPR000719">
    <property type="entry name" value="Prot_kinase_dom"/>
</dbReference>
<evidence type="ECO:0000313" key="2">
    <source>
        <dbReference type="EMBL" id="KAF1022693.1"/>
    </source>
</evidence>
<feature type="domain" description="Protein kinase" evidence="1">
    <location>
        <begin position="9"/>
        <end position="270"/>
    </location>
</feature>
<evidence type="ECO:0000313" key="3">
    <source>
        <dbReference type="Proteomes" id="UP000490535"/>
    </source>
</evidence>
<dbReference type="EMBL" id="WNDP01000088">
    <property type="protein sequence ID" value="KAF1022693.1"/>
    <property type="molecule type" value="Genomic_DNA"/>
</dbReference>
<keyword evidence="2" id="KW-0808">Transferase</keyword>
<reference evidence="3" key="1">
    <citation type="journal article" date="2020" name="MBio">
        <title>Horizontal gene transfer to a defensive symbiont with a reduced genome amongst a multipartite beetle microbiome.</title>
        <authorList>
            <person name="Waterworth S.C."/>
            <person name="Florez L.V."/>
            <person name="Rees E.R."/>
            <person name="Hertweck C."/>
            <person name="Kaltenpoth M."/>
            <person name="Kwan J.C."/>
        </authorList>
    </citation>
    <scope>NUCLEOTIDE SEQUENCE [LARGE SCALE GENOMIC DNA]</scope>
</reference>
<dbReference type="AlphaFoldDB" id="A0A833PEB3"/>
<gene>
    <name evidence="2" type="primary">pknD</name>
    <name evidence="2" type="ORF">GAK29_03135</name>
</gene>
<dbReference type="PANTHER" id="PTHR44167:SF24">
    <property type="entry name" value="SERINE_THREONINE-PROTEIN KINASE CHK2"/>
    <property type="match status" value="1"/>
</dbReference>
<dbReference type="InterPro" id="IPR011009">
    <property type="entry name" value="Kinase-like_dom_sf"/>
</dbReference>
<evidence type="ECO:0000259" key="1">
    <source>
        <dbReference type="PROSITE" id="PS50011"/>
    </source>
</evidence>
<dbReference type="PROSITE" id="PS50011">
    <property type="entry name" value="PROTEIN_KINASE_DOM"/>
    <property type="match status" value="1"/>
</dbReference>
<dbReference type="PANTHER" id="PTHR44167">
    <property type="entry name" value="OVARIAN-SPECIFIC SERINE/THREONINE-PROTEIN KINASE LOK-RELATED"/>
    <property type="match status" value="1"/>
</dbReference>
<sequence length="270" mass="32129">MSQVKQTLATPLNSIQSQKFGRRVYQLKQGDQFFWLKLQLKNINADYEQGFLNELNCYTQLNALERSDQNVLCDFAIFNPYQQFQMDEAVIEQAIWVKHCELLFESAHDQFIQDDIYTKLMLSLDVLENLHDYDFIHGDLKLQHFRYTQQSSYLIDFEHAFCRQQQRRLFNGATHATPRYMAPELFHGQAKSFQSDIYALGIIWLEWLSQQRLVAKSYQDWAILHCQQLNVCLPDRFKYLECILKSMLNKKIEQRCSNIYQIKQVLSQIV</sequence>
<dbReference type="Pfam" id="PF00069">
    <property type="entry name" value="Pkinase"/>
    <property type="match status" value="1"/>
</dbReference>
<dbReference type="SMART" id="SM00220">
    <property type="entry name" value="S_TKc"/>
    <property type="match status" value="1"/>
</dbReference>
<dbReference type="GO" id="GO:0005524">
    <property type="term" value="F:ATP binding"/>
    <property type="evidence" value="ECO:0007669"/>
    <property type="project" value="InterPro"/>
</dbReference>
<dbReference type="GO" id="GO:0004672">
    <property type="term" value="F:protein kinase activity"/>
    <property type="evidence" value="ECO:0007669"/>
    <property type="project" value="InterPro"/>
</dbReference>
<organism evidence="2 3">
    <name type="scientific">Acinetobacter bereziniae</name>
    <name type="common">Acinetobacter genomosp. 10</name>
    <dbReference type="NCBI Taxonomy" id="106648"/>
    <lineage>
        <taxon>Bacteria</taxon>
        <taxon>Pseudomonadati</taxon>
        <taxon>Pseudomonadota</taxon>
        <taxon>Gammaproteobacteria</taxon>
        <taxon>Moraxellales</taxon>
        <taxon>Moraxellaceae</taxon>
        <taxon>Acinetobacter</taxon>
    </lineage>
</organism>
<proteinExistence type="predicted"/>
<accession>A0A833PEB3</accession>
<comment type="caution">
    <text evidence="2">The sequence shown here is derived from an EMBL/GenBank/DDBJ whole genome shotgun (WGS) entry which is preliminary data.</text>
</comment>
<dbReference type="Gene3D" id="1.10.510.10">
    <property type="entry name" value="Transferase(Phosphotransferase) domain 1"/>
    <property type="match status" value="1"/>
</dbReference>
<dbReference type="SUPFAM" id="SSF56112">
    <property type="entry name" value="Protein kinase-like (PK-like)"/>
    <property type="match status" value="1"/>
</dbReference>
<keyword evidence="2" id="KW-0418">Kinase</keyword>
<name>A0A833PEB3_ACIBZ</name>
<protein>
    <submittedName>
        <fullName evidence="2">Serine/threonine-protein kinase PknD</fullName>
    </submittedName>
</protein>
<dbReference type="Proteomes" id="UP000490535">
    <property type="component" value="Unassembled WGS sequence"/>
</dbReference>